<accession>A0A316FHC9</accession>
<evidence type="ECO:0000313" key="5">
    <source>
        <dbReference type="Proteomes" id="UP000245697"/>
    </source>
</evidence>
<dbReference type="Pfam" id="PF13692">
    <property type="entry name" value="Glyco_trans_1_4"/>
    <property type="match status" value="1"/>
</dbReference>
<comment type="caution">
    <text evidence="4">The sequence shown here is derived from an EMBL/GenBank/DDBJ whole genome shotgun (WGS) entry which is preliminary data.</text>
</comment>
<dbReference type="GO" id="GO:1901137">
    <property type="term" value="P:carbohydrate derivative biosynthetic process"/>
    <property type="evidence" value="ECO:0007669"/>
    <property type="project" value="UniProtKB-ARBA"/>
</dbReference>
<dbReference type="Proteomes" id="UP000245697">
    <property type="component" value="Unassembled WGS sequence"/>
</dbReference>
<dbReference type="AlphaFoldDB" id="A0A316FHC9"/>
<evidence type="ECO:0000313" key="4">
    <source>
        <dbReference type="EMBL" id="PWK47190.1"/>
    </source>
</evidence>
<dbReference type="Gene3D" id="3.40.50.2000">
    <property type="entry name" value="Glycogen Phosphorylase B"/>
    <property type="match status" value="2"/>
</dbReference>
<sequence length="368" mass="39155">MRLLWVTENHPPSPGGMANSCDRIVRGLRGAGVGVDVVHLSRRAGRHRENGLRTVPLGDDPEHALRHLWTVLEPAIGDYTHVVAFGGTYPMLAAPVYARWGGLPLVTLLRGNDFDTGVFSLRRQAVVLEALRSSAHVCIVASGTAPQVTALAPRVPVTWVANGIDTGEWRILPSEQRAAAAWRAANVAPGHRTIGVIGQLKNKKGVRLLLDALPADRFHLILAGDLEPGIGEWLAGHPQVAHTVLPFQDRYQLLSVYAACDLVALPSFYDGLPNVALEAAALGIPLLASDAGGLADLVDDEIGFRFPAGDPHACRAAVHRAAIATDESLTALGEAAARRVRDRFGVTGETDGYLKVLESVLAAPTYGA</sequence>
<dbReference type="GO" id="GO:0016757">
    <property type="term" value="F:glycosyltransferase activity"/>
    <property type="evidence" value="ECO:0007669"/>
    <property type="project" value="UniProtKB-KW"/>
</dbReference>
<evidence type="ECO:0000256" key="2">
    <source>
        <dbReference type="ARBA" id="ARBA00022679"/>
    </source>
</evidence>
<dbReference type="PANTHER" id="PTHR45947:SF3">
    <property type="entry name" value="SULFOQUINOVOSYL TRANSFERASE SQD2"/>
    <property type="match status" value="1"/>
</dbReference>
<dbReference type="EMBL" id="QGGR01000008">
    <property type="protein sequence ID" value="PWK47190.1"/>
    <property type="molecule type" value="Genomic_DNA"/>
</dbReference>
<evidence type="ECO:0000256" key="1">
    <source>
        <dbReference type="ARBA" id="ARBA00022676"/>
    </source>
</evidence>
<name>A0A316FHC9_9ACTN</name>
<dbReference type="Pfam" id="PF13439">
    <property type="entry name" value="Glyco_transf_4"/>
    <property type="match status" value="1"/>
</dbReference>
<gene>
    <name evidence="4" type="ORF">BC793_108305</name>
</gene>
<dbReference type="InterPro" id="IPR050194">
    <property type="entry name" value="Glycosyltransferase_grp1"/>
</dbReference>
<dbReference type="OrthoDB" id="4611853at2"/>
<keyword evidence="1" id="KW-0328">Glycosyltransferase</keyword>
<proteinExistence type="predicted"/>
<evidence type="ECO:0000259" key="3">
    <source>
        <dbReference type="Pfam" id="PF13439"/>
    </source>
</evidence>
<reference evidence="4 5" key="1">
    <citation type="submission" date="2018-05" db="EMBL/GenBank/DDBJ databases">
        <title>Genomic Encyclopedia of Archaeal and Bacterial Type Strains, Phase II (KMG-II): from individual species to whole genera.</title>
        <authorList>
            <person name="Goeker M."/>
        </authorList>
    </citation>
    <scope>NUCLEOTIDE SEQUENCE [LARGE SCALE GENOMIC DNA]</scope>
    <source>
        <strain evidence="4 5">DSM 45184</strain>
    </source>
</reference>
<protein>
    <submittedName>
        <fullName evidence="4">Glycosyltransferase involved in cell wall biosynthesis</fullName>
    </submittedName>
</protein>
<dbReference type="InterPro" id="IPR028098">
    <property type="entry name" value="Glyco_trans_4-like_N"/>
</dbReference>
<dbReference type="PANTHER" id="PTHR45947">
    <property type="entry name" value="SULFOQUINOVOSYL TRANSFERASE SQD2"/>
    <property type="match status" value="1"/>
</dbReference>
<keyword evidence="2 4" id="KW-0808">Transferase</keyword>
<dbReference type="CDD" id="cd03801">
    <property type="entry name" value="GT4_PimA-like"/>
    <property type="match status" value="1"/>
</dbReference>
<dbReference type="SUPFAM" id="SSF53756">
    <property type="entry name" value="UDP-Glycosyltransferase/glycogen phosphorylase"/>
    <property type="match status" value="1"/>
</dbReference>
<organism evidence="4 5">
    <name type="scientific">Actinoplanes xinjiangensis</name>
    <dbReference type="NCBI Taxonomy" id="512350"/>
    <lineage>
        <taxon>Bacteria</taxon>
        <taxon>Bacillati</taxon>
        <taxon>Actinomycetota</taxon>
        <taxon>Actinomycetes</taxon>
        <taxon>Micromonosporales</taxon>
        <taxon>Micromonosporaceae</taxon>
        <taxon>Actinoplanes</taxon>
    </lineage>
</organism>
<keyword evidence="5" id="KW-1185">Reference proteome</keyword>
<feature type="domain" description="Glycosyltransferase subfamily 4-like N-terminal" evidence="3">
    <location>
        <begin position="14"/>
        <end position="166"/>
    </location>
</feature>
<dbReference type="RefSeq" id="WP_109594519.1">
    <property type="nucleotide sequence ID" value="NZ_BONA01000049.1"/>
</dbReference>